<proteinExistence type="predicted"/>
<feature type="domain" description="DUF7041" evidence="2">
    <location>
        <begin position="28"/>
        <end position="110"/>
    </location>
</feature>
<feature type="compositionally biased region" description="Basic residues" evidence="1">
    <location>
        <begin position="224"/>
        <end position="246"/>
    </location>
</feature>
<dbReference type="Pfam" id="PF23055">
    <property type="entry name" value="DUF7041"/>
    <property type="match status" value="1"/>
</dbReference>
<gene>
    <name evidence="4" type="primary">LOC107070460</name>
</gene>
<feature type="region of interest" description="Disordered" evidence="1">
    <location>
        <begin position="224"/>
        <end position="247"/>
    </location>
</feature>
<accession>A0ABM1IVE4</accession>
<dbReference type="Proteomes" id="UP000694924">
    <property type="component" value="Unplaced"/>
</dbReference>
<dbReference type="RefSeq" id="XP_015184181.1">
    <property type="nucleotide sequence ID" value="XM_015328695.1"/>
</dbReference>
<feature type="non-terminal residue" evidence="4">
    <location>
        <position position="264"/>
    </location>
</feature>
<protein>
    <submittedName>
        <fullName evidence="4">Uncharacterized protein LOC107070460</fullName>
    </submittedName>
</protein>
<dbReference type="PANTHER" id="PTHR33327">
    <property type="entry name" value="ENDONUCLEASE"/>
    <property type="match status" value="1"/>
</dbReference>
<dbReference type="InterPro" id="IPR055469">
    <property type="entry name" value="DUF7041"/>
</dbReference>
<evidence type="ECO:0000313" key="3">
    <source>
        <dbReference type="Proteomes" id="UP000694924"/>
    </source>
</evidence>
<reference evidence="4" key="1">
    <citation type="submission" date="2025-08" db="UniProtKB">
        <authorList>
            <consortium name="RefSeq"/>
        </authorList>
    </citation>
    <scope>IDENTIFICATION</scope>
    <source>
        <tissue evidence="4">Whole body</tissue>
    </source>
</reference>
<evidence type="ECO:0000256" key="1">
    <source>
        <dbReference type="SAM" id="MobiDB-lite"/>
    </source>
</evidence>
<dbReference type="PANTHER" id="PTHR33327:SF3">
    <property type="entry name" value="RNA-DIRECTED DNA POLYMERASE"/>
    <property type="match status" value="1"/>
</dbReference>
<evidence type="ECO:0000313" key="4">
    <source>
        <dbReference type="RefSeq" id="XP_015184181.1"/>
    </source>
</evidence>
<sequence>MAQPTSEAEVTRADTKEVNASEFRNVTLPAFWKEEPNLWFVMLEKEFTAYNVKSDAVKFSAVLRNLDTTLIREVHDILASPPEQCTYTHLKEALIHRLTKSDEQRLRRLLMGIELGDKKPSELWREMKRLAGDSVSEKMLLTLWMQRMPTRIQEILAIADEITSPAKLAEMGDKILGRERLPETAAITEAAPIRSTAQTTINSEVAEIKREIAQLTKKIKNLMRGRRKYRSSRGRSRSRSRSSSKHRNNDGLCYYHWKFAEQSW</sequence>
<organism evidence="3 4">
    <name type="scientific">Polistes dominula</name>
    <name type="common">European paper wasp</name>
    <name type="synonym">Vespa dominula</name>
    <dbReference type="NCBI Taxonomy" id="743375"/>
    <lineage>
        <taxon>Eukaryota</taxon>
        <taxon>Metazoa</taxon>
        <taxon>Ecdysozoa</taxon>
        <taxon>Arthropoda</taxon>
        <taxon>Hexapoda</taxon>
        <taxon>Insecta</taxon>
        <taxon>Pterygota</taxon>
        <taxon>Neoptera</taxon>
        <taxon>Endopterygota</taxon>
        <taxon>Hymenoptera</taxon>
        <taxon>Apocrita</taxon>
        <taxon>Aculeata</taxon>
        <taxon>Vespoidea</taxon>
        <taxon>Vespidae</taxon>
        <taxon>Polistinae</taxon>
        <taxon>Polistini</taxon>
        <taxon>Polistes</taxon>
    </lineage>
</organism>
<feature type="unsure residue" description="I or L" evidence="4">
    <location>
        <position position="63"/>
    </location>
</feature>
<name>A0ABM1IVE4_POLDO</name>
<evidence type="ECO:0000259" key="2">
    <source>
        <dbReference type="Pfam" id="PF23055"/>
    </source>
</evidence>
<keyword evidence="3" id="KW-1185">Reference proteome</keyword>